<feature type="compositionally biased region" description="Low complexity" evidence="1">
    <location>
        <begin position="442"/>
        <end position="458"/>
    </location>
</feature>
<organism evidence="5 6">
    <name type="scientific">Chryseolinea lacunae</name>
    <dbReference type="NCBI Taxonomy" id="2801331"/>
    <lineage>
        <taxon>Bacteria</taxon>
        <taxon>Pseudomonadati</taxon>
        <taxon>Bacteroidota</taxon>
        <taxon>Cytophagia</taxon>
        <taxon>Cytophagales</taxon>
        <taxon>Fulvivirgaceae</taxon>
        <taxon>Chryseolinea</taxon>
    </lineage>
</organism>
<dbReference type="RefSeq" id="WP_202006734.1">
    <property type="nucleotide sequence ID" value="NZ_JAERRB010000001.1"/>
</dbReference>
<evidence type="ECO:0000256" key="2">
    <source>
        <dbReference type="SAM" id="Phobius"/>
    </source>
</evidence>
<dbReference type="InterPro" id="IPR007621">
    <property type="entry name" value="TPM_dom"/>
</dbReference>
<accession>A0ABS1KK87</accession>
<comment type="caution">
    <text evidence="5">The sequence shown here is derived from an EMBL/GenBank/DDBJ whole genome shotgun (WGS) entry which is preliminary data.</text>
</comment>
<protein>
    <submittedName>
        <fullName evidence="5">TPM domain-containing protein</fullName>
    </submittedName>
</protein>
<feature type="compositionally biased region" description="Gly residues" evidence="1">
    <location>
        <begin position="459"/>
        <end position="475"/>
    </location>
</feature>
<dbReference type="Pfam" id="PF04536">
    <property type="entry name" value="TPM_phosphatase"/>
    <property type="match status" value="1"/>
</dbReference>
<keyword evidence="2" id="KW-0472">Membrane</keyword>
<keyword evidence="2" id="KW-1133">Transmembrane helix</keyword>
<feature type="transmembrane region" description="Helical" evidence="2">
    <location>
        <begin position="296"/>
        <end position="314"/>
    </location>
</feature>
<sequence>MKFFIALMLLLVSFGSWAQGYTVETVPNVKLINNSYVSNPDNIISESAAGQIDTMLDSLEKKTTAQVAVVLVNSIGEEDIFDFAQALFVKWGIGQADKDNGLLILFVQDQRTVRFHTGYGLESTLTDAVCKHIQQQDMVPFFKAGDYDAGMIAGVGRVVSILTDPQAAEEIRSETQDNGGTQFLYAGIMVTLVIVLVFAFFIARSNNRFKPSEDKNWIGLSRARWLVLYIFLPYAFLLTAFFFEWNIVVFALAAYGFLVFLFLERRYRIQQLVQPLLTVGDNQGAYYFYAPQRTRLIWSAIFFPVPMLLVYFMYRRNMKRYRNMPRACKQCGGQAVKLDEKADDAFLQAAQIAEERVGSIDYDVWRCTACQAAELLAYPDANTDYTVCSKCKAKTYHLYSTRTLIDATYSASGQGEKTYQCEHCQKRSVRKFKIPMRVASTSSSSSGSSSSSSSSSSGGSWGGGSSGGGGSSSSW</sequence>
<dbReference type="Gene3D" id="3.10.310.50">
    <property type="match status" value="1"/>
</dbReference>
<dbReference type="PANTHER" id="PTHR30373:SF2">
    <property type="entry name" value="UPF0603 PROTEIN YGCG"/>
    <property type="match status" value="1"/>
</dbReference>
<evidence type="ECO:0000313" key="6">
    <source>
        <dbReference type="Proteomes" id="UP000613030"/>
    </source>
</evidence>
<gene>
    <name evidence="5" type="ORF">JI741_00975</name>
</gene>
<feature type="transmembrane region" description="Helical" evidence="2">
    <location>
        <begin position="247"/>
        <end position="263"/>
    </location>
</feature>
<evidence type="ECO:0000259" key="4">
    <source>
        <dbReference type="Pfam" id="PF04536"/>
    </source>
</evidence>
<feature type="chain" id="PRO_5046935868" evidence="3">
    <location>
        <begin position="19"/>
        <end position="475"/>
    </location>
</feature>
<evidence type="ECO:0000313" key="5">
    <source>
        <dbReference type="EMBL" id="MBL0739763.1"/>
    </source>
</evidence>
<dbReference type="EMBL" id="JAERRB010000001">
    <property type="protein sequence ID" value="MBL0739763.1"/>
    <property type="molecule type" value="Genomic_DNA"/>
</dbReference>
<reference evidence="5 6" key="1">
    <citation type="submission" date="2021-01" db="EMBL/GenBank/DDBJ databases">
        <title>Chryseolinea sp. Jin1 Genome sequencing and assembly.</title>
        <authorList>
            <person name="Kim I."/>
        </authorList>
    </citation>
    <scope>NUCLEOTIDE SEQUENCE [LARGE SCALE GENOMIC DNA]</scope>
    <source>
        <strain evidence="5 6">Jin1</strain>
    </source>
</reference>
<keyword evidence="3" id="KW-0732">Signal</keyword>
<feature type="signal peptide" evidence="3">
    <location>
        <begin position="1"/>
        <end position="18"/>
    </location>
</feature>
<keyword evidence="2" id="KW-0812">Transmembrane</keyword>
<feature type="transmembrane region" description="Helical" evidence="2">
    <location>
        <begin position="223"/>
        <end position="241"/>
    </location>
</feature>
<dbReference type="Proteomes" id="UP000613030">
    <property type="component" value="Unassembled WGS sequence"/>
</dbReference>
<evidence type="ECO:0000256" key="3">
    <source>
        <dbReference type="SAM" id="SignalP"/>
    </source>
</evidence>
<feature type="transmembrane region" description="Helical" evidence="2">
    <location>
        <begin position="183"/>
        <end position="203"/>
    </location>
</feature>
<feature type="region of interest" description="Disordered" evidence="1">
    <location>
        <begin position="435"/>
        <end position="475"/>
    </location>
</feature>
<evidence type="ECO:0000256" key="1">
    <source>
        <dbReference type="SAM" id="MobiDB-lite"/>
    </source>
</evidence>
<name>A0ABS1KK87_9BACT</name>
<keyword evidence="6" id="KW-1185">Reference proteome</keyword>
<proteinExistence type="predicted"/>
<dbReference type="PANTHER" id="PTHR30373">
    <property type="entry name" value="UPF0603 PROTEIN YGCG"/>
    <property type="match status" value="1"/>
</dbReference>
<feature type="domain" description="TPM" evidence="4">
    <location>
        <begin position="37"/>
        <end position="159"/>
    </location>
</feature>